<dbReference type="Pfam" id="PF10023">
    <property type="entry name" value="Aminopep"/>
    <property type="match status" value="1"/>
</dbReference>
<dbReference type="Proteomes" id="UP000253831">
    <property type="component" value="Unassembled WGS sequence"/>
</dbReference>
<sequence length="63" mass="6957">MPALLGHSIMEWLSRTHGATASDPRLRQQLAEAKAIDDFASREFGLPDNDNDSYRACADLGRP</sequence>
<dbReference type="EMBL" id="QPGA01000015">
    <property type="protein sequence ID" value="RDE50731.1"/>
    <property type="molecule type" value="Genomic_DNA"/>
</dbReference>
<organism evidence="2 3">
    <name type="scientific">Candidatus Accumulibacter meliphilus</name>
    <dbReference type="NCBI Taxonomy" id="2211374"/>
    <lineage>
        <taxon>Bacteria</taxon>
        <taxon>Pseudomonadati</taxon>
        <taxon>Pseudomonadota</taxon>
        <taxon>Betaproteobacteria</taxon>
        <taxon>Candidatus Accumulibacter</taxon>
    </lineage>
</organism>
<dbReference type="RefSeq" id="WP_434735815.1">
    <property type="nucleotide sequence ID" value="NZ_JAZKTZ010000001.1"/>
</dbReference>
<evidence type="ECO:0000313" key="2">
    <source>
        <dbReference type="EMBL" id="RDE50731.1"/>
    </source>
</evidence>
<dbReference type="AlphaFoldDB" id="A0A369XKS1"/>
<dbReference type="InterPro" id="IPR014553">
    <property type="entry name" value="Aminopept"/>
</dbReference>
<gene>
    <name evidence="2" type="ORF">DVS81_09690</name>
</gene>
<feature type="region of interest" description="Disordered" evidence="1">
    <location>
        <begin position="42"/>
        <end position="63"/>
    </location>
</feature>
<protein>
    <submittedName>
        <fullName evidence="2">Uncharacterized protein</fullName>
    </submittedName>
</protein>
<evidence type="ECO:0000313" key="3">
    <source>
        <dbReference type="Proteomes" id="UP000253831"/>
    </source>
</evidence>
<accession>A0A369XKS1</accession>
<name>A0A369XKS1_9PROT</name>
<reference evidence="2 3" key="1">
    <citation type="submission" date="2018-05" db="EMBL/GenBank/DDBJ databases">
        <title>Integrated omic analyses show evidence that a Ca. Accumulibacter phosphatis strain performs denitrification under micro-aerobic conditions.</title>
        <authorList>
            <person name="Camejo P.Y."/>
            <person name="Katherine M.D."/>
            <person name="Daniel N.R."/>
        </authorList>
    </citation>
    <scope>NUCLEOTIDE SEQUENCE [LARGE SCALE GENOMIC DNA]</scope>
    <source>
        <strain evidence="2">UW-LDO-IC</strain>
    </source>
</reference>
<evidence type="ECO:0000256" key="1">
    <source>
        <dbReference type="SAM" id="MobiDB-lite"/>
    </source>
</evidence>
<proteinExistence type="predicted"/>
<comment type="caution">
    <text evidence="2">The sequence shown here is derived from an EMBL/GenBank/DDBJ whole genome shotgun (WGS) entry which is preliminary data.</text>
</comment>